<dbReference type="Proteomes" id="UP000249590">
    <property type="component" value="Unassembled WGS sequence"/>
</dbReference>
<dbReference type="Pfam" id="PF13403">
    <property type="entry name" value="Hint_2"/>
    <property type="match status" value="1"/>
</dbReference>
<dbReference type="EMBL" id="QHHQ01000008">
    <property type="protein sequence ID" value="RAH97811.1"/>
    <property type="molecule type" value="Genomic_DNA"/>
</dbReference>
<proteinExistence type="predicted"/>
<evidence type="ECO:0000259" key="1">
    <source>
        <dbReference type="Pfam" id="PF13403"/>
    </source>
</evidence>
<protein>
    <recommendedName>
        <fullName evidence="1">Hedgehog/Intein (Hint) domain-containing protein</fullName>
    </recommendedName>
</protein>
<name>A0A8B2NKD6_9HYPH</name>
<gene>
    <name evidence="2" type="ORF">DLJ53_28665</name>
</gene>
<dbReference type="OrthoDB" id="6305173at2"/>
<dbReference type="AlphaFoldDB" id="A0A8B2NKD6"/>
<comment type="caution">
    <text evidence="2">The sequence shown here is derived from an EMBL/GenBank/DDBJ whole genome shotgun (WGS) entry which is preliminary data.</text>
</comment>
<evidence type="ECO:0000313" key="2">
    <source>
        <dbReference type="EMBL" id="RAH97811.1"/>
    </source>
</evidence>
<sequence>MAIYAYNSYKAFTTVSGILNFDNYSESSGSIDEQVDDNAFELGESYDDTLEIQIDVGLGDLQVVQLSDLTYSGYTTVDGVDSPIFTGTTEVAGIGLVDVNVVFSPSVGDENYPVSASALADGTESTSLDPLCFAAGTLIATPDGERAVESLAIGDHVTTTDGRTVAVKWLGRRTSKKMFSSPDRFSPVRIAAGALGDNLPHSDLTLTAEHGLWLEGYVVNAGALVNGDTVSFVPVADLPDAVTYYHVETADHDLIVANGAAAETYIDYIGRRAFDNFQQYLDLYGDETPIRELPAPRISARRLLPGVIRQRIAAAAEALRTGTSAAA</sequence>
<keyword evidence="3" id="KW-1185">Reference proteome</keyword>
<dbReference type="InterPro" id="IPR028992">
    <property type="entry name" value="Hedgehog/Intein_dom"/>
</dbReference>
<dbReference type="RefSeq" id="WP_111351656.1">
    <property type="nucleotide sequence ID" value="NZ_QHHQ01000008.1"/>
</dbReference>
<organism evidence="2 3">
    <name type="scientific">Acuticoccus sediminis</name>
    <dbReference type="NCBI Taxonomy" id="2184697"/>
    <lineage>
        <taxon>Bacteria</taxon>
        <taxon>Pseudomonadati</taxon>
        <taxon>Pseudomonadota</taxon>
        <taxon>Alphaproteobacteria</taxon>
        <taxon>Hyphomicrobiales</taxon>
        <taxon>Amorphaceae</taxon>
        <taxon>Acuticoccus</taxon>
    </lineage>
</organism>
<feature type="domain" description="Hedgehog/Intein (Hint)" evidence="1">
    <location>
        <begin position="132"/>
        <end position="267"/>
    </location>
</feature>
<reference evidence="2 3" key="1">
    <citation type="submission" date="2018-05" db="EMBL/GenBank/DDBJ databases">
        <title>Acuticoccus sediminis sp. nov., isolated from deep-sea sediment of Indian Ocean.</title>
        <authorList>
            <person name="Liu X."/>
            <person name="Lai Q."/>
            <person name="Du Y."/>
            <person name="Sun F."/>
            <person name="Zhang X."/>
            <person name="Wang S."/>
            <person name="Shao Z."/>
        </authorList>
    </citation>
    <scope>NUCLEOTIDE SEQUENCE [LARGE SCALE GENOMIC DNA]</scope>
    <source>
        <strain evidence="2 3">PTG4-2</strain>
    </source>
</reference>
<dbReference type="Gene3D" id="2.170.16.10">
    <property type="entry name" value="Hedgehog/Intein (Hint) domain"/>
    <property type="match status" value="1"/>
</dbReference>
<dbReference type="SUPFAM" id="SSF51294">
    <property type="entry name" value="Hedgehog/intein (Hint) domain"/>
    <property type="match status" value="1"/>
</dbReference>
<evidence type="ECO:0000313" key="3">
    <source>
        <dbReference type="Proteomes" id="UP000249590"/>
    </source>
</evidence>
<accession>A0A8B2NKD6</accession>
<dbReference type="InterPro" id="IPR036844">
    <property type="entry name" value="Hint_dom_sf"/>
</dbReference>